<dbReference type="UniPathway" id="UPA00276">
    <property type="reaction ID" value="UER00406"/>
</dbReference>
<evidence type="ECO:0000256" key="12">
    <source>
        <dbReference type="ARBA" id="ARBA00022777"/>
    </source>
</evidence>
<evidence type="ECO:0000256" key="9">
    <source>
        <dbReference type="ARBA" id="ARBA00022679"/>
    </source>
</evidence>
<dbReference type="SUPFAM" id="SSF52374">
    <property type="entry name" value="Nucleotidylyl transferase"/>
    <property type="match status" value="1"/>
</dbReference>
<dbReference type="PANTHER" id="PTHR22749:SF6">
    <property type="entry name" value="RIBOFLAVIN KINASE"/>
    <property type="match status" value="1"/>
</dbReference>
<keyword evidence="12 17" id="KW-0418">Kinase</keyword>
<evidence type="ECO:0000256" key="4">
    <source>
        <dbReference type="ARBA" id="ARBA00012105"/>
    </source>
</evidence>
<dbReference type="GO" id="GO:0003919">
    <property type="term" value="F:FMN adenylyltransferase activity"/>
    <property type="evidence" value="ECO:0007669"/>
    <property type="project" value="UniProtKB-EC"/>
</dbReference>
<dbReference type="InterPro" id="IPR014729">
    <property type="entry name" value="Rossmann-like_a/b/a_fold"/>
</dbReference>
<evidence type="ECO:0000313" key="17">
    <source>
        <dbReference type="EMBL" id="KUG29790.1"/>
    </source>
</evidence>
<evidence type="ECO:0000256" key="13">
    <source>
        <dbReference type="ARBA" id="ARBA00022827"/>
    </source>
</evidence>
<dbReference type="PANTHER" id="PTHR22749">
    <property type="entry name" value="RIBOFLAVIN KINASE/FMN ADENYLYLTRANSFERASE"/>
    <property type="match status" value="1"/>
</dbReference>
<comment type="pathway">
    <text evidence="2">Cofactor biosynthesis; FMN biosynthesis; FMN from riboflavin (ATP route): step 1/1.</text>
</comment>
<evidence type="ECO:0000256" key="1">
    <source>
        <dbReference type="ARBA" id="ARBA00004726"/>
    </source>
</evidence>
<dbReference type="NCBIfam" id="NF004160">
    <property type="entry name" value="PRK05627.1-3"/>
    <property type="match status" value="1"/>
</dbReference>
<keyword evidence="10 17" id="KW-0548">Nucleotidyltransferase</keyword>
<comment type="pathway">
    <text evidence="1">Cofactor biosynthesis; FAD biosynthesis; FAD from FMN: step 1/1.</text>
</comment>
<dbReference type="InterPro" id="IPR023468">
    <property type="entry name" value="Riboflavin_kinase"/>
</dbReference>
<dbReference type="InterPro" id="IPR015865">
    <property type="entry name" value="Riboflavin_kinase_bac/euk"/>
</dbReference>
<dbReference type="NCBIfam" id="TIGR00083">
    <property type="entry name" value="ribF"/>
    <property type="match status" value="1"/>
</dbReference>
<dbReference type="EC" id="2.7.7.2" evidence="5"/>
<reference evidence="17" key="1">
    <citation type="journal article" date="2015" name="Proc. Natl. Acad. Sci. U.S.A.">
        <title>Networks of energetic and metabolic interactions define dynamics in microbial communities.</title>
        <authorList>
            <person name="Embree M."/>
            <person name="Liu J.K."/>
            <person name="Al-Bassam M.M."/>
            <person name="Zengler K."/>
        </authorList>
    </citation>
    <scope>NUCLEOTIDE SEQUENCE</scope>
</reference>
<dbReference type="FunFam" id="2.40.30.30:FF:000003">
    <property type="entry name" value="Riboflavin biosynthesis protein"/>
    <property type="match status" value="1"/>
</dbReference>
<dbReference type="InterPro" id="IPR023465">
    <property type="entry name" value="Riboflavin_kinase_dom_sf"/>
</dbReference>
<dbReference type="AlphaFoldDB" id="A0A0W8G9Q9"/>
<dbReference type="PIRSF" id="PIRSF004491">
    <property type="entry name" value="FAD_Synth"/>
    <property type="match status" value="1"/>
</dbReference>
<keyword evidence="13" id="KW-0274">FAD</keyword>
<name>A0A0W8G9Q9_9ZZZZ</name>
<comment type="caution">
    <text evidence="17">The sequence shown here is derived from an EMBL/GenBank/DDBJ whole genome shotgun (WGS) entry which is preliminary data.</text>
</comment>
<evidence type="ECO:0000256" key="3">
    <source>
        <dbReference type="ARBA" id="ARBA00010214"/>
    </source>
</evidence>
<dbReference type="NCBIfam" id="NF004162">
    <property type="entry name" value="PRK05627.1-5"/>
    <property type="match status" value="1"/>
</dbReference>
<evidence type="ECO:0000256" key="6">
    <source>
        <dbReference type="ARBA" id="ARBA00018483"/>
    </source>
</evidence>
<evidence type="ECO:0000256" key="14">
    <source>
        <dbReference type="ARBA" id="ARBA00022840"/>
    </source>
</evidence>
<dbReference type="InterPro" id="IPR002606">
    <property type="entry name" value="Riboflavin_kinase_bac"/>
</dbReference>
<dbReference type="Gene3D" id="2.40.30.30">
    <property type="entry name" value="Riboflavin kinase-like"/>
    <property type="match status" value="1"/>
</dbReference>
<organism evidence="17">
    <name type="scientific">hydrocarbon metagenome</name>
    <dbReference type="NCBI Taxonomy" id="938273"/>
    <lineage>
        <taxon>unclassified sequences</taxon>
        <taxon>metagenomes</taxon>
        <taxon>ecological metagenomes</taxon>
    </lineage>
</organism>
<dbReference type="SMART" id="SM00904">
    <property type="entry name" value="Flavokinase"/>
    <property type="match status" value="1"/>
</dbReference>
<feature type="domain" description="Riboflavin kinase" evidence="16">
    <location>
        <begin position="183"/>
        <end position="307"/>
    </location>
</feature>
<keyword evidence="7" id="KW-0285">Flavoprotein</keyword>
<keyword evidence="15" id="KW-0511">Multifunctional enzyme</keyword>
<evidence type="ECO:0000256" key="2">
    <source>
        <dbReference type="ARBA" id="ARBA00005201"/>
    </source>
</evidence>
<dbReference type="CDD" id="cd02064">
    <property type="entry name" value="FAD_synthetase_N"/>
    <property type="match status" value="1"/>
</dbReference>
<comment type="similarity">
    <text evidence="3">Belongs to the RibF family.</text>
</comment>
<proteinExistence type="inferred from homology"/>
<dbReference type="SUPFAM" id="SSF82114">
    <property type="entry name" value="Riboflavin kinase-like"/>
    <property type="match status" value="1"/>
</dbReference>
<sequence length="314" mass="34793">MIVARSIEDIHDALTDTCLTIGNFDGVHMGHARLLRRVRERATATGMLSLAVTFDPHPRRVLLDKNDPPLLTLTEQKLELLEQSGVQVAVLLPFTRALAALAPEDFVRETLVAGLCMREMIIGYDYAFGKGRKGNFELLTALGGKYGFCVERLEPVIIDGAVVSSTRIRDMVQAGNVWDARPLLGRFYQVRGTVVRGRDRGGRLLGFPTANLAPADELVPKPGVYAVWVDTGDRIHPGVTNIGYNPTFGNGTLSIEVHLLDFSGDLYGRPIRVHFVQRLRSERKFSGVEELSARIREDIRIGRRILATPEARIA</sequence>
<dbReference type="GO" id="GO:0009398">
    <property type="term" value="P:FMN biosynthetic process"/>
    <property type="evidence" value="ECO:0007669"/>
    <property type="project" value="UniProtKB-UniPathway"/>
</dbReference>
<evidence type="ECO:0000256" key="10">
    <source>
        <dbReference type="ARBA" id="ARBA00022695"/>
    </source>
</evidence>
<dbReference type="EMBL" id="LNQE01000035">
    <property type="protein sequence ID" value="KUG29790.1"/>
    <property type="molecule type" value="Genomic_DNA"/>
</dbReference>
<dbReference type="GO" id="GO:0008531">
    <property type="term" value="F:riboflavin kinase activity"/>
    <property type="evidence" value="ECO:0007669"/>
    <property type="project" value="UniProtKB-EC"/>
</dbReference>
<dbReference type="GO" id="GO:0005524">
    <property type="term" value="F:ATP binding"/>
    <property type="evidence" value="ECO:0007669"/>
    <property type="project" value="UniProtKB-KW"/>
</dbReference>
<dbReference type="FunFam" id="3.40.50.620:FF:000021">
    <property type="entry name" value="Riboflavin biosynthesis protein"/>
    <property type="match status" value="1"/>
</dbReference>
<keyword evidence="14" id="KW-0067">ATP-binding</keyword>
<dbReference type="InterPro" id="IPR015864">
    <property type="entry name" value="FAD_synthase"/>
</dbReference>
<keyword evidence="9 17" id="KW-0808">Transferase</keyword>
<evidence type="ECO:0000256" key="7">
    <source>
        <dbReference type="ARBA" id="ARBA00022630"/>
    </source>
</evidence>
<dbReference type="GO" id="GO:0009231">
    <property type="term" value="P:riboflavin biosynthetic process"/>
    <property type="evidence" value="ECO:0007669"/>
    <property type="project" value="InterPro"/>
</dbReference>
<evidence type="ECO:0000259" key="16">
    <source>
        <dbReference type="SMART" id="SM00904"/>
    </source>
</evidence>
<dbReference type="Gene3D" id="3.40.50.620">
    <property type="entry name" value="HUPs"/>
    <property type="match status" value="1"/>
</dbReference>
<evidence type="ECO:0000256" key="8">
    <source>
        <dbReference type="ARBA" id="ARBA00022643"/>
    </source>
</evidence>
<protein>
    <recommendedName>
        <fullName evidence="6">Bifunctional riboflavin kinase/FMN adenylyltransferase</fullName>
        <ecNumber evidence="4">2.7.1.26</ecNumber>
        <ecNumber evidence="5">2.7.7.2</ecNumber>
    </recommendedName>
</protein>
<evidence type="ECO:0000256" key="15">
    <source>
        <dbReference type="ARBA" id="ARBA00023268"/>
    </source>
</evidence>
<dbReference type="GO" id="GO:0006747">
    <property type="term" value="P:FAD biosynthetic process"/>
    <property type="evidence" value="ECO:0007669"/>
    <property type="project" value="UniProtKB-UniPathway"/>
</dbReference>
<evidence type="ECO:0000256" key="11">
    <source>
        <dbReference type="ARBA" id="ARBA00022741"/>
    </source>
</evidence>
<dbReference type="UniPathway" id="UPA00277">
    <property type="reaction ID" value="UER00407"/>
</dbReference>
<dbReference type="Pfam" id="PF01687">
    <property type="entry name" value="Flavokinase"/>
    <property type="match status" value="1"/>
</dbReference>
<dbReference type="Pfam" id="PF06574">
    <property type="entry name" value="FAD_syn"/>
    <property type="match status" value="1"/>
</dbReference>
<evidence type="ECO:0000256" key="5">
    <source>
        <dbReference type="ARBA" id="ARBA00012393"/>
    </source>
</evidence>
<gene>
    <name evidence="17" type="ORF">ASZ90_000314</name>
</gene>
<keyword evidence="11" id="KW-0547">Nucleotide-binding</keyword>
<accession>A0A0W8G9Q9</accession>
<dbReference type="EC" id="2.7.1.26" evidence="4"/>
<keyword evidence="8" id="KW-0288">FMN</keyword>